<name>A0A1I5IG24_PSUAM</name>
<keyword evidence="3" id="KW-1185">Reference proteome</keyword>
<protein>
    <submittedName>
        <fullName evidence="2">Uncharacterized protein</fullName>
    </submittedName>
</protein>
<feature type="compositionally biased region" description="Basic residues" evidence="1">
    <location>
        <begin position="236"/>
        <end position="272"/>
    </location>
</feature>
<reference evidence="2 3" key="1">
    <citation type="submission" date="2016-10" db="EMBL/GenBank/DDBJ databases">
        <authorList>
            <person name="de Groot N.N."/>
        </authorList>
    </citation>
    <scope>NUCLEOTIDE SEQUENCE [LARGE SCALE GENOMIC DNA]</scope>
    <source>
        <strain evidence="2 3">CGMCC 4.1877</strain>
    </source>
</reference>
<dbReference type="Proteomes" id="UP000199614">
    <property type="component" value="Unassembled WGS sequence"/>
</dbReference>
<accession>A0A1I5IG24</accession>
<feature type="compositionally biased region" description="Basic residues" evidence="1">
    <location>
        <begin position="142"/>
        <end position="152"/>
    </location>
</feature>
<dbReference type="AlphaFoldDB" id="A0A1I5IG24"/>
<sequence length="272" mass="29929">MQTRIRHFGRWWLARWRPDRGGAADVAAAARALSARIGVRRYRIGATALSDRSIDDAHQVIKTRAAADLPEIWSGHSLRRGCAKPTPPESTNWPSCATAAGAPPRSCAPTSPKPTATGPTVPSPPSPTPPRPTRPRAGPGHHSTKSPRRTSIRRTSSDRARRPTRGTPGCLVRSAVCWRAISARSGQAAQLSWSNEGDARWPGRRRAVAATRSRRSPTRHRRGHGSRSARCGPSHRCSHARHPARRHRRSARRCRRGQRTRAVRRGPRSGSR</sequence>
<evidence type="ECO:0000313" key="2">
    <source>
        <dbReference type="EMBL" id="SFO59329.1"/>
    </source>
</evidence>
<feature type="compositionally biased region" description="Basic residues" evidence="1">
    <location>
        <begin position="202"/>
        <end position="227"/>
    </location>
</feature>
<gene>
    <name evidence="2" type="ORF">SAMN05216207_11003</name>
</gene>
<proteinExistence type="predicted"/>
<dbReference type="EMBL" id="FOUY01000100">
    <property type="protein sequence ID" value="SFO59329.1"/>
    <property type="molecule type" value="Genomic_DNA"/>
</dbReference>
<evidence type="ECO:0000256" key="1">
    <source>
        <dbReference type="SAM" id="MobiDB-lite"/>
    </source>
</evidence>
<feature type="compositionally biased region" description="Polar residues" evidence="1">
    <location>
        <begin position="186"/>
        <end position="195"/>
    </location>
</feature>
<feature type="compositionally biased region" description="Pro residues" evidence="1">
    <location>
        <begin position="121"/>
        <end position="132"/>
    </location>
</feature>
<organism evidence="2 3">
    <name type="scientific">Pseudonocardia ammonioxydans</name>
    <dbReference type="NCBI Taxonomy" id="260086"/>
    <lineage>
        <taxon>Bacteria</taxon>
        <taxon>Bacillati</taxon>
        <taxon>Actinomycetota</taxon>
        <taxon>Actinomycetes</taxon>
        <taxon>Pseudonocardiales</taxon>
        <taxon>Pseudonocardiaceae</taxon>
        <taxon>Pseudonocardia</taxon>
    </lineage>
</organism>
<feature type="region of interest" description="Disordered" evidence="1">
    <location>
        <begin position="186"/>
        <end position="272"/>
    </location>
</feature>
<feature type="region of interest" description="Disordered" evidence="1">
    <location>
        <begin position="80"/>
        <end position="169"/>
    </location>
</feature>
<evidence type="ECO:0000313" key="3">
    <source>
        <dbReference type="Proteomes" id="UP000199614"/>
    </source>
</evidence>